<evidence type="ECO:0000256" key="5">
    <source>
        <dbReference type="ARBA" id="ARBA00022737"/>
    </source>
</evidence>
<dbReference type="CDD" id="cd20335">
    <property type="entry name" value="BRcat_RBR"/>
    <property type="match status" value="1"/>
</dbReference>
<feature type="region of interest" description="Disordered" evidence="9">
    <location>
        <begin position="248"/>
        <end position="297"/>
    </location>
</feature>
<sequence>MSKLHKKTGSTCMICDEPLIKEKSILFHKTRRQTHSLCVDCGVGYLKPILVQAANNLRKNLRAGVDSIKCPGSIHCEHRNMCKHVSSLIDLDVPDCDISLDVFRLTYVLTHNDAYICPEMKCGQVVEVDTYYVGNNLSCQGGCHTSWCRNCLVSPYHNGKSCIEVEAENKNTENGRLIWDLKRKGKLKFCPQCKAPSIKNNGCNKMVCAVCNRKWCWICKAPNIDYEHFNSGGVGACKGRLWEGVDENGNAVPEDQDQDNAGIDNPVNAQFRPMPPPPRQFPNPPLRGLPPIPYRGY</sequence>
<dbReference type="GO" id="GO:0061630">
    <property type="term" value="F:ubiquitin protein ligase activity"/>
    <property type="evidence" value="ECO:0007669"/>
    <property type="project" value="UniProtKB-EC"/>
</dbReference>
<dbReference type="InterPro" id="IPR044066">
    <property type="entry name" value="TRIAD_supradom"/>
</dbReference>
<dbReference type="PROSITE" id="PS51873">
    <property type="entry name" value="TRIAD"/>
    <property type="match status" value="1"/>
</dbReference>
<keyword evidence="6" id="KW-0863">Zinc-finger</keyword>
<keyword evidence="4" id="KW-0479">Metal-binding</keyword>
<evidence type="ECO:0000256" key="4">
    <source>
        <dbReference type="ARBA" id="ARBA00022723"/>
    </source>
</evidence>
<evidence type="ECO:0000256" key="2">
    <source>
        <dbReference type="ARBA" id="ARBA00012251"/>
    </source>
</evidence>
<reference evidence="11" key="1">
    <citation type="journal article" date="2020" name="Nature">
        <title>Giant virus diversity and host interactions through global metagenomics.</title>
        <authorList>
            <person name="Schulz F."/>
            <person name="Roux S."/>
            <person name="Paez-Espino D."/>
            <person name="Jungbluth S."/>
            <person name="Walsh D.A."/>
            <person name="Denef V.J."/>
            <person name="McMahon K.D."/>
            <person name="Konstantinidis K.T."/>
            <person name="Eloe-Fadrosh E.A."/>
            <person name="Kyrpides N.C."/>
            <person name="Woyke T."/>
        </authorList>
    </citation>
    <scope>NUCLEOTIDE SEQUENCE</scope>
    <source>
        <strain evidence="11">GVMAG-S-1038524-41</strain>
    </source>
</reference>
<dbReference type="Pfam" id="PF22191">
    <property type="entry name" value="IBR_1"/>
    <property type="match status" value="1"/>
</dbReference>
<keyword evidence="3" id="KW-0808">Transferase</keyword>
<organism evidence="11">
    <name type="scientific">viral metagenome</name>
    <dbReference type="NCBI Taxonomy" id="1070528"/>
    <lineage>
        <taxon>unclassified sequences</taxon>
        <taxon>metagenomes</taxon>
        <taxon>organismal metagenomes</taxon>
    </lineage>
</organism>
<comment type="catalytic activity">
    <reaction evidence="1">
        <text>[E2 ubiquitin-conjugating enzyme]-S-ubiquitinyl-L-cysteine + [acceptor protein]-L-lysine = [E2 ubiquitin-conjugating enzyme]-L-cysteine + [acceptor protein]-N(6)-ubiquitinyl-L-lysine.</text>
        <dbReference type="EC" id="2.3.2.31"/>
    </reaction>
</comment>
<proteinExistence type="predicted"/>
<dbReference type="GO" id="GO:0008270">
    <property type="term" value="F:zinc ion binding"/>
    <property type="evidence" value="ECO:0007669"/>
    <property type="project" value="UniProtKB-KW"/>
</dbReference>
<dbReference type="SMART" id="SM00647">
    <property type="entry name" value="IBR"/>
    <property type="match status" value="2"/>
</dbReference>
<dbReference type="SUPFAM" id="SSF57850">
    <property type="entry name" value="RING/U-box"/>
    <property type="match status" value="1"/>
</dbReference>
<dbReference type="Gene3D" id="1.20.120.1750">
    <property type="match status" value="1"/>
</dbReference>
<dbReference type="EMBL" id="MN740671">
    <property type="protein sequence ID" value="QHU07023.1"/>
    <property type="molecule type" value="Genomic_DNA"/>
</dbReference>
<dbReference type="EC" id="2.3.2.31" evidence="2"/>
<evidence type="ECO:0000256" key="7">
    <source>
        <dbReference type="ARBA" id="ARBA00022786"/>
    </source>
</evidence>
<feature type="compositionally biased region" description="Pro residues" evidence="9">
    <location>
        <begin position="273"/>
        <end position="297"/>
    </location>
</feature>
<dbReference type="PANTHER" id="PTHR11685">
    <property type="entry name" value="RBR FAMILY RING FINGER AND IBR DOMAIN-CONTAINING"/>
    <property type="match status" value="1"/>
</dbReference>
<protein>
    <recommendedName>
        <fullName evidence="2">RBR-type E3 ubiquitin transferase</fullName>
        <ecNumber evidence="2">2.3.2.31</ecNumber>
    </recommendedName>
</protein>
<evidence type="ECO:0000256" key="9">
    <source>
        <dbReference type="SAM" id="MobiDB-lite"/>
    </source>
</evidence>
<keyword evidence="8" id="KW-0862">Zinc</keyword>
<dbReference type="InterPro" id="IPR002867">
    <property type="entry name" value="IBR_dom"/>
</dbReference>
<evidence type="ECO:0000256" key="8">
    <source>
        <dbReference type="ARBA" id="ARBA00022833"/>
    </source>
</evidence>
<evidence type="ECO:0000259" key="10">
    <source>
        <dbReference type="PROSITE" id="PS51873"/>
    </source>
</evidence>
<dbReference type="InterPro" id="IPR031127">
    <property type="entry name" value="E3_UB_ligase_RBR"/>
</dbReference>
<feature type="domain" description="RING-type" evidence="10">
    <location>
        <begin position="8"/>
        <end position="241"/>
    </location>
</feature>
<keyword evidence="5" id="KW-0677">Repeat</keyword>
<evidence type="ECO:0000256" key="1">
    <source>
        <dbReference type="ARBA" id="ARBA00001798"/>
    </source>
</evidence>
<dbReference type="GO" id="GO:0016567">
    <property type="term" value="P:protein ubiquitination"/>
    <property type="evidence" value="ECO:0007669"/>
    <property type="project" value="InterPro"/>
</dbReference>
<keyword evidence="7" id="KW-0833">Ubl conjugation pathway</keyword>
<dbReference type="AlphaFoldDB" id="A0A6C0JNS6"/>
<evidence type="ECO:0000256" key="3">
    <source>
        <dbReference type="ARBA" id="ARBA00022679"/>
    </source>
</evidence>
<name>A0A6C0JNS6_9ZZZZ</name>
<evidence type="ECO:0000256" key="6">
    <source>
        <dbReference type="ARBA" id="ARBA00022771"/>
    </source>
</evidence>
<evidence type="ECO:0000313" key="11">
    <source>
        <dbReference type="EMBL" id="QHU07023.1"/>
    </source>
</evidence>
<accession>A0A6C0JNS6</accession>